<reference evidence="4 5" key="1">
    <citation type="submission" date="2019-06" db="EMBL/GenBank/DDBJ databases">
        <title>Draft genome sequence of the filamentous fungus Phialemoniopsis curvata isolated from diesel fuel.</title>
        <authorList>
            <person name="Varaljay V.A."/>
            <person name="Lyon W.J."/>
            <person name="Crouch A.L."/>
            <person name="Drake C.E."/>
            <person name="Hollomon J.M."/>
            <person name="Nadeau L.J."/>
            <person name="Nunn H.S."/>
            <person name="Stevenson B.S."/>
            <person name="Bojanowski C.L."/>
            <person name="Crookes-Goodson W.J."/>
        </authorList>
    </citation>
    <scope>NUCLEOTIDE SEQUENCE [LARGE SCALE GENOMIC DNA]</scope>
    <source>
        <strain evidence="4 5">D216</strain>
    </source>
</reference>
<gene>
    <name evidence="4" type="ORF">E0L32_007650</name>
</gene>
<dbReference type="InterPro" id="IPR006683">
    <property type="entry name" value="Thioestr_dom"/>
</dbReference>
<dbReference type="OrthoDB" id="2831072at2759"/>
<sequence length="281" mass="30960">MAKDDRASETPEQARQRAIAGVKGVFERCSRCRRRLNISRPACWLGPTPPPRTRSRPPAGAAGRPPPAQHHIIVSLLSTWCDGSTDAPQKNHRWTRMADHIGYDGFDNKVFREVVVVDAAAGAALEQQRQSPDTAFPPPPSAVASSVTSLYIDPCYRNLNNVVHGGAFSLIFDLLTTIALGAVEEPDHWAIFGGVSRTLNVSYLKALPLGVTVHVHAHVYGIGKTMAFIQGWMTSEDGKTVYATCEHHKAFVPSMKQRIKYDLPAEFRNKDGLDKKREAKL</sequence>
<comment type="caution">
    <text evidence="4">The sequence shown here is derived from an EMBL/GenBank/DDBJ whole genome shotgun (WGS) entry which is preliminary data.</text>
</comment>
<dbReference type="PANTHER" id="PTHR21660">
    <property type="entry name" value="THIOESTERASE SUPERFAMILY MEMBER-RELATED"/>
    <property type="match status" value="1"/>
</dbReference>
<evidence type="ECO:0000313" key="4">
    <source>
        <dbReference type="EMBL" id="TPX11671.1"/>
    </source>
</evidence>
<dbReference type="GO" id="GO:0047617">
    <property type="term" value="F:fatty acyl-CoA hydrolase activity"/>
    <property type="evidence" value="ECO:0007669"/>
    <property type="project" value="InterPro"/>
</dbReference>
<protein>
    <recommendedName>
        <fullName evidence="3">Thioesterase domain-containing protein</fullName>
    </recommendedName>
</protein>
<accession>A0A507B3P7</accession>
<name>A0A507B3P7_9PEZI</name>
<dbReference type="EMBL" id="SKBQ01000047">
    <property type="protein sequence ID" value="TPX11671.1"/>
    <property type="molecule type" value="Genomic_DNA"/>
</dbReference>
<dbReference type="CDD" id="cd03443">
    <property type="entry name" value="PaaI_thioesterase"/>
    <property type="match status" value="1"/>
</dbReference>
<dbReference type="GeneID" id="41975097"/>
<dbReference type="InterPro" id="IPR039298">
    <property type="entry name" value="ACOT13"/>
</dbReference>
<evidence type="ECO:0000256" key="1">
    <source>
        <dbReference type="ARBA" id="ARBA00008324"/>
    </source>
</evidence>
<dbReference type="InParanoid" id="A0A507B3P7"/>
<proteinExistence type="inferred from homology"/>
<feature type="region of interest" description="Disordered" evidence="2">
    <location>
        <begin position="43"/>
        <end position="67"/>
    </location>
</feature>
<organism evidence="4 5">
    <name type="scientific">Thyridium curvatum</name>
    <dbReference type="NCBI Taxonomy" id="1093900"/>
    <lineage>
        <taxon>Eukaryota</taxon>
        <taxon>Fungi</taxon>
        <taxon>Dikarya</taxon>
        <taxon>Ascomycota</taxon>
        <taxon>Pezizomycotina</taxon>
        <taxon>Sordariomycetes</taxon>
        <taxon>Sordariomycetidae</taxon>
        <taxon>Thyridiales</taxon>
        <taxon>Thyridiaceae</taxon>
        <taxon>Thyridium</taxon>
    </lineage>
</organism>
<comment type="similarity">
    <text evidence="1">Belongs to the thioesterase PaaI family.</text>
</comment>
<dbReference type="InterPro" id="IPR029069">
    <property type="entry name" value="HotDog_dom_sf"/>
</dbReference>
<dbReference type="RefSeq" id="XP_030993382.1">
    <property type="nucleotide sequence ID" value="XM_031142417.1"/>
</dbReference>
<dbReference type="STRING" id="1093900.A0A507B3P7"/>
<dbReference type="PANTHER" id="PTHR21660:SF9">
    <property type="entry name" value="THIOESTERASE DOMAIN-CONTAINING PROTEIN"/>
    <property type="match status" value="1"/>
</dbReference>
<dbReference type="Pfam" id="PF03061">
    <property type="entry name" value="4HBT"/>
    <property type="match status" value="1"/>
</dbReference>
<dbReference type="Gene3D" id="3.10.129.10">
    <property type="entry name" value="Hotdog Thioesterase"/>
    <property type="match status" value="1"/>
</dbReference>
<feature type="domain" description="Thioesterase" evidence="3">
    <location>
        <begin position="160"/>
        <end position="241"/>
    </location>
</feature>
<dbReference type="AlphaFoldDB" id="A0A507B3P7"/>
<dbReference type="SUPFAM" id="SSF54637">
    <property type="entry name" value="Thioesterase/thiol ester dehydrase-isomerase"/>
    <property type="match status" value="1"/>
</dbReference>
<evidence type="ECO:0000259" key="3">
    <source>
        <dbReference type="Pfam" id="PF03061"/>
    </source>
</evidence>
<evidence type="ECO:0000313" key="5">
    <source>
        <dbReference type="Proteomes" id="UP000319257"/>
    </source>
</evidence>
<evidence type="ECO:0000256" key="2">
    <source>
        <dbReference type="SAM" id="MobiDB-lite"/>
    </source>
</evidence>
<dbReference type="Proteomes" id="UP000319257">
    <property type="component" value="Unassembled WGS sequence"/>
</dbReference>
<keyword evidence="5" id="KW-1185">Reference proteome</keyword>